<keyword evidence="3" id="KW-0285">Flavoprotein</keyword>
<dbReference type="SUPFAM" id="SSF51905">
    <property type="entry name" value="FAD/NAD(P)-binding domain"/>
    <property type="match status" value="1"/>
</dbReference>
<accession>A0A512PJ98</accession>
<evidence type="ECO:0000256" key="1">
    <source>
        <dbReference type="ARBA" id="ARBA00001974"/>
    </source>
</evidence>
<dbReference type="STRING" id="1423795.FD12_GL000353"/>
<protein>
    <submittedName>
        <fullName evidence="6">Oxidoreductase</fullName>
    </submittedName>
</protein>
<feature type="domain" description="FAD dependent oxidoreductase" evidence="5">
    <location>
        <begin position="6"/>
        <end position="349"/>
    </location>
</feature>
<dbReference type="GO" id="GO:0005737">
    <property type="term" value="C:cytoplasm"/>
    <property type="evidence" value="ECO:0007669"/>
    <property type="project" value="TreeGrafter"/>
</dbReference>
<comment type="caution">
    <text evidence="6">The sequence shown here is derived from an EMBL/GenBank/DDBJ whole genome shotgun (WGS) entry which is preliminary data.</text>
</comment>
<evidence type="ECO:0000313" key="7">
    <source>
        <dbReference type="Proteomes" id="UP000321569"/>
    </source>
</evidence>
<dbReference type="Gene3D" id="3.30.9.10">
    <property type="entry name" value="D-Amino Acid Oxidase, subunit A, domain 2"/>
    <property type="match status" value="1"/>
</dbReference>
<dbReference type="Gene3D" id="3.50.50.60">
    <property type="entry name" value="FAD/NAD(P)-binding domain"/>
    <property type="match status" value="1"/>
</dbReference>
<dbReference type="EMBL" id="BKAM01000001">
    <property type="protein sequence ID" value="GEP71277.1"/>
    <property type="molecule type" value="Genomic_DNA"/>
</dbReference>
<dbReference type="GO" id="GO:0016491">
    <property type="term" value="F:oxidoreductase activity"/>
    <property type="evidence" value="ECO:0007669"/>
    <property type="project" value="UniProtKB-KW"/>
</dbReference>
<evidence type="ECO:0000259" key="5">
    <source>
        <dbReference type="Pfam" id="PF01266"/>
    </source>
</evidence>
<evidence type="ECO:0000256" key="3">
    <source>
        <dbReference type="ARBA" id="ARBA00022630"/>
    </source>
</evidence>
<dbReference type="AlphaFoldDB" id="A0A512PJ98"/>
<dbReference type="InterPro" id="IPR006076">
    <property type="entry name" value="FAD-dep_OxRdtase"/>
</dbReference>
<evidence type="ECO:0000256" key="2">
    <source>
        <dbReference type="ARBA" id="ARBA00009410"/>
    </source>
</evidence>
<organism evidence="6 7">
    <name type="scientific">Lentilactobacillus rapi</name>
    <dbReference type="NCBI Taxonomy" id="481723"/>
    <lineage>
        <taxon>Bacteria</taxon>
        <taxon>Bacillati</taxon>
        <taxon>Bacillota</taxon>
        <taxon>Bacilli</taxon>
        <taxon>Lactobacillales</taxon>
        <taxon>Lactobacillaceae</taxon>
        <taxon>Lentilactobacillus</taxon>
    </lineage>
</organism>
<dbReference type="SUPFAM" id="SSF54373">
    <property type="entry name" value="FAD-linked reductases, C-terminal domain"/>
    <property type="match status" value="1"/>
</dbReference>
<comment type="similarity">
    <text evidence="2">Belongs to the DadA oxidoreductase family.</text>
</comment>
<comment type="cofactor">
    <cofactor evidence="1">
        <name>FAD</name>
        <dbReference type="ChEBI" id="CHEBI:57692"/>
    </cofactor>
</comment>
<reference evidence="6 7" key="1">
    <citation type="submission" date="2019-07" db="EMBL/GenBank/DDBJ databases">
        <title>Whole genome shotgun sequence of Lactobacillus rapi NBRC 109618.</title>
        <authorList>
            <person name="Hosoyama A."/>
            <person name="Uohara A."/>
            <person name="Ohji S."/>
            <person name="Ichikawa N."/>
        </authorList>
    </citation>
    <scope>NUCLEOTIDE SEQUENCE [LARGE SCALE GENOMIC DNA]</scope>
    <source>
        <strain evidence="6 7">NBRC 109618</strain>
    </source>
</reference>
<sequence>MFLKHIAIIGGGIIGATAAFYLTRPTETDSVEVTLFDDGEGQATKAASGIISPWLSKRRNKRWYALAKRGAELIPELVHGAQLGSEVYEQTGTIVTRKSSEDLKALYTEAKEKAATTPAMGEVQLFSATQVGEKLPFLTTPPAGVFVSGGAKIDGAQFVNQLLDNAQAHHLKIVHGRAKFNSSGLITCDSQQVSFDRTIVATGAWMKATLAPLGLNLAVRPQKGQLIDISVHTKESWDTLPVMMPEGSSDIIPFAGGKLVIGATHEDDQQFDLTPTKTARDELLANAGAFISNLAKEQVVDMRVGTRAYTPDFGPFFGQLPTNPAISVGGGLGSSGLTTGPIIGYLLAKSVLGELDQDLSCYTKPVSDYLANL</sequence>
<dbReference type="PANTHER" id="PTHR13847">
    <property type="entry name" value="SARCOSINE DEHYDROGENASE-RELATED"/>
    <property type="match status" value="1"/>
</dbReference>
<dbReference type="Pfam" id="PF01266">
    <property type="entry name" value="DAO"/>
    <property type="match status" value="1"/>
</dbReference>
<dbReference type="InterPro" id="IPR036188">
    <property type="entry name" value="FAD/NAD-bd_sf"/>
</dbReference>
<keyword evidence="4" id="KW-0560">Oxidoreductase</keyword>
<dbReference type="Proteomes" id="UP000321569">
    <property type="component" value="Unassembled WGS sequence"/>
</dbReference>
<evidence type="ECO:0000313" key="6">
    <source>
        <dbReference type="EMBL" id="GEP71277.1"/>
    </source>
</evidence>
<evidence type="ECO:0000256" key="4">
    <source>
        <dbReference type="ARBA" id="ARBA00023002"/>
    </source>
</evidence>
<proteinExistence type="inferred from homology"/>
<dbReference type="PANTHER" id="PTHR13847:SF286">
    <property type="entry name" value="D-AMINO ACID DEHYDROGENASE"/>
    <property type="match status" value="1"/>
</dbReference>
<gene>
    <name evidence="6" type="ORF">LRA02_01450</name>
</gene>
<name>A0A512PJ98_9LACO</name>